<feature type="compositionally biased region" description="Acidic residues" evidence="1">
    <location>
        <begin position="14"/>
        <end position="24"/>
    </location>
</feature>
<dbReference type="EMBL" id="MWWU01000002">
    <property type="protein sequence ID" value="OZG56490.1"/>
    <property type="molecule type" value="Genomic_DNA"/>
</dbReference>
<protein>
    <submittedName>
        <fullName evidence="2">ADP-ribose pyrophosphatase</fullName>
    </submittedName>
</protein>
<organism evidence="2 3">
    <name type="scientific">Aeriscardovia aeriphila</name>
    <dbReference type="NCBI Taxonomy" id="218139"/>
    <lineage>
        <taxon>Bacteria</taxon>
        <taxon>Bacillati</taxon>
        <taxon>Actinomycetota</taxon>
        <taxon>Actinomycetes</taxon>
        <taxon>Bifidobacteriales</taxon>
        <taxon>Bifidobacteriaceae</taxon>
        <taxon>Aeriscardovia</taxon>
    </lineage>
</organism>
<dbReference type="RefSeq" id="WP_094690004.1">
    <property type="nucleotide sequence ID" value="NZ_JACBYZ010000001.1"/>
</dbReference>
<dbReference type="OrthoDB" id="3266865at2"/>
<feature type="compositionally biased region" description="Low complexity" evidence="1">
    <location>
        <begin position="1"/>
        <end position="13"/>
    </location>
</feature>
<evidence type="ECO:0000313" key="2">
    <source>
        <dbReference type="EMBL" id="OZG56490.1"/>
    </source>
</evidence>
<keyword evidence="3" id="KW-1185">Reference proteome</keyword>
<proteinExistence type="predicted"/>
<dbReference type="InterPro" id="IPR032582">
    <property type="entry name" value="DUF4916"/>
</dbReference>
<dbReference type="Gene3D" id="3.90.79.10">
    <property type="entry name" value="Nucleoside Triphosphate Pyrophosphohydrolase"/>
    <property type="match status" value="1"/>
</dbReference>
<dbReference type="SUPFAM" id="SSF55811">
    <property type="entry name" value="Nudix"/>
    <property type="match status" value="1"/>
</dbReference>
<sequence length="211" mass="22943">MSVISGDIPNPDNFDGDDGGEDSDGVFRHVSPDDFQINANSGWLSSEQLETARSLVPIVCVEIVPVRVDDRGRVTSVASLTRLTEQDSGSQLSRTLITGRILRGETVRQAILRNVTQDLGAMALPQLPVTLQPFTVAEFFPAEVSPFCDPRQHAIALCYVIPISGDAQAAEDAVDVEWTDPTKMDKRYFASLLHGHDQVLRAGLAYAGVHI</sequence>
<accession>A0A261FBF9</accession>
<dbReference type="Proteomes" id="UP000228976">
    <property type="component" value="Unassembled WGS sequence"/>
</dbReference>
<dbReference type="AlphaFoldDB" id="A0A261FBF9"/>
<gene>
    <name evidence="2" type="ORF">AEAE_0978</name>
</gene>
<dbReference type="Pfam" id="PF16262">
    <property type="entry name" value="DUF4916"/>
    <property type="match status" value="1"/>
</dbReference>
<evidence type="ECO:0000256" key="1">
    <source>
        <dbReference type="SAM" id="MobiDB-lite"/>
    </source>
</evidence>
<dbReference type="InterPro" id="IPR015797">
    <property type="entry name" value="NUDIX_hydrolase-like_dom_sf"/>
</dbReference>
<evidence type="ECO:0000313" key="3">
    <source>
        <dbReference type="Proteomes" id="UP000228976"/>
    </source>
</evidence>
<reference evidence="2 3" key="1">
    <citation type="journal article" date="2017" name="BMC Genomics">
        <title>Comparative genomic and phylogenomic analyses of the Bifidobacteriaceae family.</title>
        <authorList>
            <person name="Lugli G.A."/>
            <person name="Milani C."/>
            <person name="Turroni F."/>
            <person name="Duranti S."/>
            <person name="Mancabelli L."/>
            <person name="Mangifesta M."/>
            <person name="Ferrario C."/>
            <person name="Modesto M."/>
            <person name="Mattarelli P."/>
            <person name="Jiri K."/>
            <person name="van Sinderen D."/>
            <person name="Ventura M."/>
        </authorList>
    </citation>
    <scope>NUCLEOTIDE SEQUENCE [LARGE SCALE GENOMIC DNA]</scope>
    <source>
        <strain evidence="2 3">LMG 21773</strain>
    </source>
</reference>
<comment type="caution">
    <text evidence="2">The sequence shown here is derived from an EMBL/GenBank/DDBJ whole genome shotgun (WGS) entry which is preliminary data.</text>
</comment>
<feature type="region of interest" description="Disordered" evidence="1">
    <location>
        <begin position="1"/>
        <end position="31"/>
    </location>
</feature>
<name>A0A261FBF9_9BIFI</name>